<dbReference type="Proteomes" id="UP001499852">
    <property type="component" value="Unassembled WGS sequence"/>
</dbReference>
<accession>A0ABP9P3K0</accession>
<keyword evidence="2" id="KW-1185">Reference proteome</keyword>
<name>A0ABP9P3K0_9BACT</name>
<proteinExistence type="predicted"/>
<comment type="caution">
    <text evidence="1">The sequence shown here is derived from an EMBL/GenBank/DDBJ whole genome shotgun (WGS) entry which is preliminary data.</text>
</comment>
<protein>
    <submittedName>
        <fullName evidence="1">Uncharacterized protein</fullName>
    </submittedName>
</protein>
<evidence type="ECO:0000313" key="2">
    <source>
        <dbReference type="Proteomes" id="UP001499852"/>
    </source>
</evidence>
<organism evidence="1 2">
    <name type="scientific">Prosthecobacter algae</name>
    <dbReference type="NCBI Taxonomy" id="1144682"/>
    <lineage>
        <taxon>Bacteria</taxon>
        <taxon>Pseudomonadati</taxon>
        <taxon>Verrucomicrobiota</taxon>
        <taxon>Verrucomicrobiia</taxon>
        <taxon>Verrucomicrobiales</taxon>
        <taxon>Verrucomicrobiaceae</taxon>
        <taxon>Prosthecobacter</taxon>
    </lineage>
</organism>
<evidence type="ECO:0000313" key="1">
    <source>
        <dbReference type="EMBL" id="GAA5136245.1"/>
    </source>
</evidence>
<reference evidence="2" key="1">
    <citation type="journal article" date="2019" name="Int. J. Syst. Evol. Microbiol.">
        <title>The Global Catalogue of Microorganisms (GCM) 10K type strain sequencing project: providing services to taxonomists for standard genome sequencing and annotation.</title>
        <authorList>
            <consortium name="The Broad Institute Genomics Platform"/>
            <consortium name="The Broad Institute Genome Sequencing Center for Infectious Disease"/>
            <person name="Wu L."/>
            <person name="Ma J."/>
        </authorList>
    </citation>
    <scope>NUCLEOTIDE SEQUENCE [LARGE SCALE GENOMIC DNA]</scope>
    <source>
        <strain evidence="2">JCM 18053</strain>
    </source>
</reference>
<dbReference type="EMBL" id="BAABIA010000002">
    <property type="protein sequence ID" value="GAA5136245.1"/>
    <property type="molecule type" value="Genomic_DNA"/>
</dbReference>
<gene>
    <name evidence="1" type="ORF">GCM10023213_10930</name>
</gene>
<sequence>MKTIVDSTRDPITGIVNIRLRPQYSDTFAAFLTSTNIRFSRSDAIFPYRGQSGQQEDVVPFLIYDFDDEIKNTISAWDDSQ</sequence>
<dbReference type="RefSeq" id="WP_345735361.1">
    <property type="nucleotide sequence ID" value="NZ_BAABIA010000002.1"/>
</dbReference>